<sequence>MTRAEPDAGAFVAIAEGLARLDQRLSILQAGFLAAAHLGIAHDSRSFSRLLGIEHALVLREITALSEAGDLLEVTRRNARTMRSFFAPGAAGERLLAAVAKDCKHVHSVARRSCEDA</sequence>
<dbReference type="RefSeq" id="WP_354150307.1">
    <property type="nucleotide sequence ID" value="NZ_JBEPMN010000002.1"/>
</dbReference>
<evidence type="ECO:0000313" key="1">
    <source>
        <dbReference type="EMBL" id="MET3660407.1"/>
    </source>
</evidence>
<keyword evidence="2" id="KW-1185">Reference proteome</keyword>
<name>A0ABV2KHU3_9HYPH</name>
<dbReference type="Proteomes" id="UP001549143">
    <property type="component" value="Unassembled WGS sequence"/>
</dbReference>
<evidence type="ECO:0008006" key="3">
    <source>
        <dbReference type="Google" id="ProtNLM"/>
    </source>
</evidence>
<protein>
    <recommendedName>
        <fullName evidence="3">Formate dehydrogenase</fullName>
    </recommendedName>
</protein>
<gene>
    <name evidence="1" type="ORF">ABID44_000721</name>
</gene>
<dbReference type="EMBL" id="JBEPMN010000002">
    <property type="protein sequence ID" value="MET3660407.1"/>
    <property type="molecule type" value="Genomic_DNA"/>
</dbReference>
<comment type="caution">
    <text evidence="1">The sequence shown here is derived from an EMBL/GenBank/DDBJ whole genome shotgun (WGS) entry which is preliminary data.</text>
</comment>
<reference evidence="1 2" key="1">
    <citation type="submission" date="2024-06" db="EMBL/GenBank/DDBJ databases">
        <title>Genomic Encyclopedia of Type Strains, Phase IV (KMG-IV): sequencing the most valuable type-strain genomes for metagenomic binning, comparative biology and taxonomic classification.</title>
        <authorList>
            <person name="Goeker M."/>
        </authorList>
    </citation>
    <scope>NUCLEOTIDE SEQUENCE [LARGE SCALE GENOMIC DNA]</scope>
    <source>
        <strain evidence="1 2">DSM 19730</strain>
    </source>
</reference>
<evidence type="ECO:0000313" key="2">
    <source>
        <dbReference type="Proteomes" id="UP001549143"/>
    </source>
</evidence>
<organism evidence="1 2">
    <name type="scientific">Aquamicrobium ahrensii</name>
    <dbReference type="NCBI Taxonomy" id="469551"/>
    <lineage>
        <taxon>Bacteria</taxon>
        <taxon>Pseudomonadati</taxon>
        <taxon>Pseudomonadota</taxon>
        <taxon>Alphaproteobacteria</taxon>
        <taxon>Hyphomicrobiales</taxon>
        <taxon>Phyllobacteriaceae</taxon>
        <taxon>Aquamicrobium</taxon>
    </lineage>
</organism>
<accession>A0ABV2KHU3</accession>
<proteinExistence type="predicted"/>